<name>A0A382RS66_9ZZZZ</name>
<feature type="transmembrane region" description="Helical" evidence="1">
    <location>
        <begin position="259"/>
        <end position="276"/>
    </location>
</feature>
<keyword evidence="1" id="KW-0812">Transmembrane</keyword>
<evidence type="ECO:0000256" key="1">
    <source>
        <dbReference type="SAM" id="Phobius"/>
    </source>
</evidence>
<keyword evidence="1" id="KW-0472">Membrane</keyword>
<reference evidence="2" key="1">
    <citation type="submission" date="2018-05" db="EMBL/GenBank/DDBJ databases">
        <authorList>
            <person name="Lanie J.A."/>
            <person name="Ng W.-L."/>
            <person name="Kazmierczak K.M."/>
            <person name="Andrzejewski T.M."/>
            <person name="Davidsen T.M."/>
            <person name="Wayne K.J."/>
            <person name="Tettelin H."/>
            <person name="Glass J.I."/>
            <person name="Rusch D."/>
            <person name="Podicherti R."/>
            <person name="Tsui H.-C.T."/>
            <person name="Winkler M.E."/>
        </authorList>
    </citation>
    <scope>NUCLEOTIDE SEQUENCE</scope>
</reference>
<dbReference type="AlphaFoldDB" id="A0A382RS66"/>
<keyword evidence="1" id="KW-1133">Transmembrane helix</keyword>
<proteinExistence type="predicted"/>
<feature type="transmembrane region" description="Helical" evidence="1">
    <location>
        <begin position="177"/>
        <end position="194"/>
    </location>
</feature>
<sequence length="318" mass="35528">RHDWATALWRARFYRPQQEEEWQVYLHPTDGSVYAVHHQLPEEAAGADLVEDEARQLAEDQMRVHGLDPGRFELKESTSEKLPNRRDHRFVWEAAPDDPRNLEESMFRTEVHITGDRAAGLRRFVKLPEEWLRERKEGSIWRTVLLWVPILTIIVAAIHLLWLLVMRIREGELTWSRPLWIGAAGVLLFAINALNDLPTFFADYPTQISMSIFILIQTVLLIFLALAIGLIIAGSAGLAESMFPGVLSRLSAAGLAPQLKDAVLLAVLAVAGGLAADRWMDVLMAAWPQAAVPAGPLVPDVDNFLPSLNGLGFALTRG</sequence>
<feature type="non-terminal residue" evidence="2">
    <location>
        <position position="1"/>
    </location>
</feature>
<evidence type="ECO:0000313" key="2">
    <source>
        <dbReference type="EMBL" id="SVD00290.1"/>
    </source>
</evidence>
<dbReference type="EMBL" id="UINC01123665">
    <property type="protein sequence ID" value="SVD00290.1"/>
    <property type="molecule type" value="Genomic_DNA"/>
</dbReference>
<feature type="transmembrane region" description="Helical" evidence="1">
    <location>
        <begin position="144"/>
        <end position="165"/>
    </location>
</feature>
<feature type="non-terminal residue" evidence="2">
    <location>
        <position position="318"/>
    </location>
</feature>
<organism evidence="2">
    <name type="scientific">marine metagenome</name>
    <dbReference type="NCBI Taxonomy" id="408172"/>
    <lineage>
        <taxon>unclassified sequences</taxon>
        <taxon>metagenomes</taxon>
        <taxon>ecological metagenomes</taxon>
    </lineage>
</organism>
<feature type="transmembrane region" description="Helical" evidence="1">
    <location>
        <begin position="214"/>
        <end position="239"/>
    </location>
</feature>
<accession>A0A382RS66</accession>
<protein>
    <submittedName>
        <fullName evidence="2">Uncharacterized protein</fullName>
    </submittedName>
</protein>
<gene>
    <name evidence="2" type="ORF">METZ01_LOCUS353144</name>
</gene>